<name>A0AAV9JWP4_9PEZI</name>
<keyword evidence="3" id="KW-1185">Reference proteome</keyword>
<dbReference type="AlphaFoldDB" id="A0AAV9JWP4"/>
<dbReference type="PANTHER" id="PTHR42085:SF2">
    <property type="entry name" value="F-BOX DOMAIN-CONTAINING PROTEIN"/>
    <property type="match status" value="1"/>
</dbReference>
<protein>
    <submittedName>
        <fullName evidence="2">Uncharacterized protein</fullName>
    </submittedName>
</protein>
<feature type="region of interest" description="Disordered" evidence="1">
    <location>
        <begin position="75"/>
        <end position="94"/>
    </location>
</feature>
<feature type="compositionally biased region" description="Basic and acidic residues" evidence="1">
    <location>
        <begin position="82"/>
        <end position="92"/>
    </location>
</feature>
<dbReference type="InterPro" id="IPR038883">
    <property type="entry name" value="AN11006-like"/>
</dbReference>
<accession>A0AAV9JWP4</accession>
<feature type="region of interest" description="Disordered" evidence="1">
    <location>
        <begin position="1"/>
        <end position="21"/>
    </location>
</feature>
<evidence type="ECO:0000313" key="3">
    <source>
        <dbReference type="Proteomes" id="UP001324427"/>
    </source>
</evidence>
<comment type="caution">
    <text evidence="2">The sequence shown here is derived from an EMBL/GenBank/DDBJ whole genome shotgun (WGS) entry which is preliminary data.</text>
</comment>
<reference evidence="2 3" key="1">
    <citation type="submission" date="2021-11" db="EMBL/GenBank/DDBJ databases">
        <title>Black yeast isolated from Biological Soil Crust.</title>
        <authorList>
            <person name="Kurbessoian T."/>
        </authorList>
    </citation>
    <scope>NUCLEOTIDE SEQUENCE [LARGE SCALE GENOMIC DNA]</scope>
    <source>
        <strain evidence="2 3">CCFEE 5522</strain>
    </source>
</reference>
<organism evidence="2 3">
    <name type="scientific">Oleoguttula mirabilis</name>
    <dbReference type="NCBI Taxonomy" id="1507867"/>
    <lineage>
        <taxon>Eukaryota</taxon>
        <taxon>Fungi</taxon>
        <taxon>Dikarya</taxon>
        <taxon>Ascomycota</taxon>
        <taxon>Pezizomycotina</taxon>
        <taxon>Dothideomycetes</taxon>
        <taxon>Dothideomycetidae</taxon>
        <taxon>Mycosphaerellales</taxon>
        <taxon>Teratosphaeriaceae</taxon>
        <taxon>Oleoguttula</taxon>
    </lineage>
</organism>
<dbReference type="Proteomes" id="UP001324427">
    <property type="component" value="Unassembled WGS sequence"/>
</dbReference>
<gene>
    <name evidence="2" type="ORF">LTR36_003031</name>
</gene>
<evidence type="ECO:0000313" key="2">
    <source>
        <dbReference type="EMBL" id="KAK4550064.1"/>
    </source>
</evidence>
<dbReference type="PANTHER" id="PTHR42085">
    <property type="entry name" value="F-BOX DOMAIN-CONTAINING PROTEIN"/>
    <property type="match status" value="1"/>
</dbReference>
<dbReference type="EMBL" id="JAVFHQ010000002">
    <property type="protein sequence ID" value="KAK4550064.1"/>
    <property type="molecule type" value="Genomic_DNA"/>
</dbReference>
<sequence>MRLAEDTRRKERSKAFGRRQREQPWRYLEGRGISKDIPESRCEHCEPIASLQEEAGDEFFDVDGYPIGRRSATTVGIQEGSSRSEAKGDTTAHVDPMQKGSVFRFLDLPAELRNSICELAFSRPEQPVCIADRLLRPSAGPGSTRDVVRTCYSDLVCLPCQLHDLVGIPCNSLSRVNQQLHRETAFTAYTVNTFSAHNLYYLQAFLKLIGADARQHLRSLRFIWKLPEEEAHSLGLYTATTTTYRLLGECTALVRLDVEMDINNLLAWKGSGDGRERMLGYLHEVPNIEWMHELRGLKDVKLSWRRLEGFEGMHGWTVETELREAESSTTEYVHWRADGDEADGE</sequence>
<evidence type="ECO:0000256" key="1">
    <source>
        <dbReference type="SAM" id="MobiDB-lite"/>
    </source>
</evidence>
<proteinExistence type="predicted"/>